<dbReference type="SUPFAM" id="SSF53448">
    <property type="entry name" value="Nucleotide-diphospho-sugar transferases"/>
    <property type="match status" value="1"/>
</dbReference>
<dbReference type="PANTHER" id="PTHR45887">
    <property type="entry name" value="TRANSLATION INITIATION FACTOR EIF-2B SUBUNIT EPSILON"/>
    <property type="match status" value="1"/>
</dbReference>
<evidence type="ECO:0000259" key="8">
    <source>
        <dbReference type="Pfam" id="PF25084"/>
    </source>
</evidence>
<dbReference type="SUPFAM" id="SSF51161">
    <property type="entry name" value="Trimeric LpxA-like enzymes"/>
    <property type="match status" value="1"/>
</dbReference>
<organism evidence="9 10">
    <name type="scientific">Babesia divergens</name>
    <dbReference type="NCBI Taxonomy" id="32595"/>
    <lineage>
        <taxon>Eukaryota</taxon>
        <taxon>Sar</taxon>
        <taxon>Alveolata</taxon>
        <taxon>Apicomplexa</taxon>
        <taxon>Aconoidasida</taxon>
        <taxon>Piroplasmida</taxon>
        <taxon>Babesiidae</taxon>
        <taxon>Babesia</taxon>
    </lineage>
</organism>
<dbReference type="Proteomes" id="UP001195914">
    <property type="component" value="Unassembled WGS sequence"/>
</dbReference>
<keyword evidence="5" id="KW-0648">Protein biosynthesis</keyword>
<evidence type="ECO:0000256" key="5">
    <source>
        <dbReference type="ARBA" id="ARBA00022917"/>
    </source>
</evidence>
<dbReference type="InterPro" id="IPR051956">
    <property type="entry name" value="eIF2B_epsilon"/>
</dbReference>
<dbReference type="InterPro" id="IPR029044">
    <property type="entry name" value="Nucleotide-diphossugar_trans"/>
</dbReference>
<reference evidence="9" key="2">
    <citation type="submission" date="2021-05" db="EMBL/GenBank/DDBJ databases">
        <authorList>
            <person name="Pain A."/>
        </authorList>
    </citation>
    <scope>NUCLEOTIDE SEQUENCE</scope>
    <source>
        <strain evidence="9">1802A</strain>
    </source>
</reference>
<evidence type="ECO:0000256" key="6">
    <source>
        <dbReference type="ARBA" id="ARBA00046432"/>
    </source>
</evidence>
<dbReference type="InterPro" id="IPR011004">
    <property type="entry name" value="Trimer_LpxA-like_sf"/>
</dbReference>
<dbReference type="SUPFAM" id="SSF48371">
    <property type="entry name" value="ARM repeat"/>
    <property type="match status" value="1"/>
</dbReference>
<evidence type="ECO:0000256" key="1">
    <source>
        <dbReference type="ARBA" id="ARBA00004514"/>
    </source>
</evidence>
<reference evidence="9" key="1">
    <citation type="journal article" date="2014" name="Nucleic Acids Res.">
        <title>The evolutionary dynamics of variant antigen genes in Babesia reveal a history of genomic innovation underlying host-parasite interaction.</title>
        <authorList>
            <person name="Jackson A.P."/>
            <person name="Otto T.D."/>
            <person name="Darby A."/>
            <person name="Ramaprasad A."/>
            <person name="Xia D."/>
            <person name="Echaide I.E."/>
            <person name="Farber M."/>
            <person name="Gahlot S."/>
            <person name="Gamble J."/>
            <person name="Gupta D."/>
            <person name="Gupta Y."/>
            <person name="Jackson L."/>
            <person name="Malandrin L."/>
            <person name="Malas T.B."/>
            <person name="Moussa E."/>
            <person name="Nair M."/>
            <person name="Reid A.J."/>
            <person name="Sanders M."/>
            <person name="Sharma J."/>
            <person name="Tracey A."/>
            <person name="Quail M.A."/>
            <person name="Weir W."/>
            <person name="Wastling J.M."/>
            <person name="Hall N."/>
            <person name="Willadsen P."/>
            <person name="Lingelbach K."/>
            <person name="Shiels B."/>
            <person name="Tait A."/>
            <person name="Berriman M."/>
            <person name="Allred D.R."/>
            <person name="Pain A."/>
        </authorList>
    </citation>
    <scope>NUCLEOTIDE SEQUENCE</scope>
    <source>
        <strain evidence="9">1802A</strain>
    </source>
</reference>
<dbReference type="GO" id="GO:0005851">
    <property type="term" value="C:eukaryotic translation initiation factor 2B complex"/>
    <property type="evidence" value="ECO:0007669"/>
    <property type="project" value="TreeGrafter"/>
</dbReference>
<comment type="subcellular location">
    <subcellularLocation>
        <location evidence="1">Cytoplasm</location>
        <location evidence="1">Cytosol</location>
    </subcellularLocation>
</comment>
<dbReference type="GO" id="GO:0031369">
    <property type="term" value="F:translation initiation factor binding"/>
    <property type="evidence" value="ECO:0007669"/>
    <property type="project" value="TreeGrafter"/>
</dbReference>
<gene>
    <name evidence="9" type="ORF">X943_003004</name>
</gene>
<keyword evidence="3" id="KW-0963">Cytoplasm</keyword>
<proteinExistence type="inferred from homology"/>
<feature type="compositionally biased region" description="Acidic residues" evidence="7">
    <location>
        <begin position="467"/>
        <end position="503"/>
    </location>
</feature>
<comment type="similarity">
    <text evidence="2">Belongs to the eIF-2B gamma/epsilon subunits family.</text>
</comment>
<evidence type="ECO:0000256" key="3">
    <source>
        <dbReference type="ARBA" id="ARBA00022490"/>
    </source>
</evidence>
<evidence type="ECO:0000313" key="10">
    <source>
        <dbReference type="Proteomes" id="UP001195914"/>
    </source>
</evidence>
<accession>A0AAD9GFM7</accession>
<protein>
    <submittedName>
        <fullName evidence="9">Translation initiation factor eIF epsilon subunit</fullName>
    </submittedName>
</protein>
<evidence type="ECO:0000256" key="4">
    <source>
        <dbReference type="ARBA" id="ARBA00022540"/>
    </source>
</evidence>
<dbReference type="InterPro" id="IPR056764">
    <property type="entry name" value="LbH_EIF2B3/5"/>
</dbReference>
<dbReference type="Pfam" id="PF25084">
    <property type="entry name" value="LbH_EIF2B"/>
    <property type="match status" value="1"/>
</dbReference>
<dbReference type="GO" id="GO:0005085">
    <property type="term" value="F:guanyl-nucleotide exchange factor activity"/>
    <property type="evidence" value="ECO:0007669"/>
    <property type="project" value="TreeGrafter"/>
</dbReference>
<dbReference type="InterPro" id="IPR016024">
    <property type="entry name" value="ARM-type_fold"/>
</dbReference>
<feature type="region of interest" description="Disordered" evidence="7">
    <location>
        <begin position="467"/>
        <end position="505"/>
    </location>
</feature>
<evidence type="ECO:0000256" key="2">
    <source>
        <dbReference type="ARBA" id="ARBA00007878"/>
    </source>
</evidence>
<dbReference type="Gene3D" id="3.90.550.10">
    <property type="entry name" value="Spore Coat Polysaccharide Biosynthesis Protein SpsA, Chain A"/>
    <property type="match status" value="1"/>
</dbReference>
<keyword evidence="10" id="KW-1185">Reference proteome</keyword>
<evidence type="ECO:0000256" key="7">
    <source>
        <dbReference type="SAM" id="MobiDB-lite"/>
    </source>
</evidence>
<feature type="domain" description="EIF2B subunit epsilon/gamma LbH" evidence="8">
    <location>
        <begin position="327"/>
        <end position="395"/>
    </location>
</feature>
<dbReference type="EMBL" id="JAHBMH010000033">
    <property type="protein sequence ID" value="KAK1937571.1"/>
    <property type="molecule type" value="Genomic_DNA"/>
</dbReference>
<dbReference type="GO" id="GO:0003743">
    <property type="term" value="F:translation initiation factor activity"/>
    <property type="evidence" value="ECO:0007669"/>
    <property type="project" value="UniProtKB-KW"/>
</dbReference>
<dbReference type="Gene3D" id="2.160.10.10">
    <property type="entry name" value="Hexapeptide repeat proteins"/>
    <property type="match status" value="1"/>
</dbReference>
<comment type="subunit">
    <text evidence="6">Component of the translation initiation factor 2B (eIF2B) complex which is a heterodecamer of two sets of five different subunits: alpha, beta, gamma, delta and epsilon. Subunits alpha, beta and delta comprise a regulatory subcomplex and subunits epsilon and gamma comprise a catalytic subcomplex. Within the complex, the hexameric regulatory complex resides at the center, with the two heterodimeric catalytic subcomplexes bound on opposite sides.</text>
</comment>
<dbReference type="Gene3D" id="1.25.40.180">
    <property type="match status" value="1"/>
</dbReference>
<dbReference type="PANTHER" id="PTHR45887:SF1">
    <property type="entry name" value="TRANSLATION INITIATION FACTOR EIF-2B SUBUNIT EPSILON"/>
    <property type="match status" value="1"/>
</dbReference>
<comment type="caution">
    <text evidence="9">The sequence shown here is derived from an EMBL/GenBank/DDBJ whole genome shotgun (WGS) entry which is preliminary data.</text>
</comment>
<evidence type="ECO:0000313" key="9">
    <source>
        <dbReference type="EMBL" id="KAK1937571.1"/>
    </source>
</evidence>
<keyword evidence="4 9" id="KW-0396">Initiation factor</keyword>
<dbReference type="AlphaFoldDB" id="A0AAD9GFM7"/>
<name>A0AAD9GFM7_BABDI</name>
<sequence length="660" mass="75465">MEAFMLVDDAVLEFEPLVSEIHINELYIGGNSIFKETLENLWQSGINHLTLVVEKCKASKFDKYQRRFNFGRRDGYIDVDILALNVDRVLPGTVLREIYAIVDQLDDFVLLYWNTLLTVPLYDPLESHRARRKESPRYAMSAIYFKDSQKRGFSGESDDCVIVFDGNSELVAYQAGTDKMRLNVDCLQKLKNDTILSVRYDLCKSGIYICNKTVAEHYTNWFEHAEIDEYIVDCLSREFKTDEIYITILQPDVIFPTFPPALRIRTPKDYHSVYMEYITRFQDNKPLSQKPVSNYQPQFGPMVREGAMFTNNSAFMPPFKKTKYLFTSVFNSIVGQKVTVGKHTTVERCIIYNDVTIGKNCSIKDSIIMNGVEIANDTIIPPGSIVCSEAHVTPALVEGITGSLRASNVPAKYIDLTKEEDLEDSGSRKVGKVYVWPINAFGDIEATYIGRSFYDLVRLKTPADSLAEVDSDEDDDSETGSDASDSDDVDSAQEPADDVEGEMNETHTVIDYEIVNELSALTIECLENPKQLPNKVLEIKSLKISHNLQKAEMVKIAFEYGLCWIIERSTDEEGLREWMEKSCFKKFLDSFEYQMVETDHYMDIVRVCADQRRDLDFVSQVCEALYHLDIMDFEGLQTWLHKNNVSGSRINMFAAWIAED</sequence>